<evidence type="ECO:0000313" key="3">
    <source>
        <dbReference type="Proteomes" id="UP000037393"/>
    </source>
</evidence>
<dbReference type="Proteomes" id="UP000037393">
    <property type="component" value="Unassembled WGS sequence"/>
</dbReference>
<organism evidence="2 3">
    <name type="scientific">Trabulsiella odontotermitis</name>
    <dbReference type="NCBI Taxonomy" id="379893"/>
    <lineage>
        <taxon>Bacteria</taxon>
        <taxon>Pseudomonadati</taxon>
        <taxon>Pseudomonadota</taxon>
        <taxon>Gammaproteobacteria</taxon>
        <taxon>Enterobacterales</taxon>
        <taxon>Enterobacteriaceae</taxon>
        <taxon>Trabulsiella</taxon>
    </lineage>
</organism>
<dbReference type="GO" id="GO:0050308">
    <property type="term" value="F:sugar-phosphatase activity"/>
    <property type="evidence" value="ECO:0007669"/>
    <property type="project" value="TreeGrafter"/>
</dbReference>
<reference evidence="2 3" key="1">
    <citation type="journal article" date="2015" name="Appl. Environ. Microbiol.">
        <title>The Enterobacterium Trabulsiella odontotermitis Presents Novel Adaptations Related to Its Association with Fungus-Growing Termites.</title>
        <authorList>
            <person name="Sapountzis P."/>
            <person name="Gruntjes T."/>
            <person name="Otani S."/>
            <person name="Estevez J."/>
            <person name="da Costa R.R."/>
            <person name="Plunkett G.3rd."/>
            <person name="Perna N.T."/>
            <person name="Poulsen M."/>
        </authorList>
    </citation>
    <scope>NUCLEOTIDE SEQUENCE [LARGE SCALE GENOMIC DNA]</scope>
    <source>
        <strain evidence="2 3">12</strain>
    </source>
</reference>
<dbReference type="AlphaFoldDB" id="A0A0L0H1C9"/>
<dbReference type="InterPro" id="IPR051806">
    <property type="entry name" value="HAD-like_SPP"/>
</dbReference>
<dbReference type="SFLD" id="SFLDG01135">
    <property type="entry name" value="C1.5.6:_HAD__Beta-PGM__Phospha"/>
    <property type="match status" value="1"/>
</dbReference>
<dbReference type="SFLD" id="SFLDS00003">
    <property type="entry name" value="Haloacid_Dehalogenase"/>
    <property type="match status" value="1"/>
</dbReference>
<dbReference type="PANTHER" id="PTHR43481">
    <property type="entry name" value="FRUCTOSE-1-PHOSPHATE PHOSPHATASE"/>
    <property type="match status" value="1"/>
</dbReference>
<dbReference type="SFLD" id="SFLDG01129">
    <property type="entry name" value="C1.5:_HAD__Beta-PGM__Phosphata"/>
    <property type="match status" value="1"/>
</dbReference>
<protein>
    <submittedName>
        <fullName evidence="2">Phosphatase</fullName>
    </submittedName>
</protein>
<gene>
    <name evidence="2" type="ORF">GM31_13160</name>
</gene>
<evidence type="ECO:0000256" key="1">
    <source>
        <dbReference type="ARBA" id="ARBA00022723"/>
    </source>
</evidence>
<comment type="caution">
    <text evidence="2">The sequence shown here is derived from an EMBL/GenBank/DDBJ whole genome shotgun (WGS) entry which is preliminary data.</text>
</comment>
<dbReference type="NCBIfam" id="NF008610">
    <property type="entry name" value="PRK11587.1"/>
    <property type="match status" value="1"/>
</dbReference>
<dbReference type="Gene3D" id="1.10.150.240">
    <property type="entry name" value="Putative phosphatase, domain 2"/>
    <property type="match status" value="1"/>
</dbReference>
<dbReference type="STRING" id="379893.GCA_001297775_03565"/>
<name>A0A0L0H1C9_9ENTR</name>
<dbReference type="InterPro" id="IPR023214">
    <property type="entry name" value="HAD_sf"/>
</dbReference>
<dbReference type="EMBL" id="JNGI01000021">
    <property type="protein sequence ID" value="KNC94746.1"/>
    <property type="molecule type" value="Genomic_DNA"/>
</dbReference>
<dbReference type="CDD" id="cd07527">
    <property type="entry name" value="HAD_ScGPP-like"/>
    <property type="match status" value="1"/>
</dbReference>
<dbReference type="Gene3D" id="3.40.50.1000">
    <property type="entry name" value="HAD superfamily/HAD-like"/>
    <property type="match status" value="1"/>
</dbReference>
<dbReference type="PRINTS" id="PR00413">
    <property type="entry name" value="HADHALOGNASE"/>
</dbReference>
<proteinExistence type="predicted"/>
<dbReference type="SUPFAM" id="SSF56784">
    <property type="entry name" value="HAD-like"/>
    <property type="match status" value="1"/>
</dbReference>
<accession>A0A0L0H1C9</accession>
<dbReference type="Pfam" id="PF00702">
    <property type="entry name" value="Hydrolase"/>
    <property type="match status" value="1"/>
</dbReference>
<evidence type="ECO:0000313" key="2">
    <source>
        <dbReference type="EMBL" id="KNC94746.1"/>
    </source>
</evidence>
<dbReference type="PATRIC" id="fig|379893.4.peg.2671"/>
<keyword evidence="1" id="KW-0479">Metal-binding</keyword>
<dbReference type="InterPro" id="IPR023198">
    <property type="entry name" value="PGP-like_dom2"/>
</dbReference>
<dbReference type="PANTHER" id="PTHR43481:SF4">
    <property type="entry name" value="GLYCEROL-1-PHOSPHATE PHOSPHOHYDROLASE 1-RELATED"/>
    <property type="match status" value="1"/>
</dbReference>
<dbReference type="InterPro" id="IPR006439">
    <property type="entry name" value="HAD-SF_hydro_IA"/>
</dbReference>
<dbReference type="NCBIfam" id="TIGR01509">
    <property type="entry name" value="HAD-SF-IA-v3"/>
    <property type="match status" value="1"/>
</dbReference>
<dbReference type="GO" id="GO:0046872">
    <property type="term" value="F:metal ion binding"/>
    <property type="evidence" value="ECO:0007669"/>
    <property type="project" value="UniProtKB-KW"/>
</dbReference>
<dbReference type="GO" id="GO:0043136">
    <property type="term" value="F:sn-glycerol 3-phosphatase activity"/>
    <property type="evidence" value="ECO:0007669"/>
    <property type="project" value="TreeGrafter"/>
</dbReference>
<dbReference type="InterPro" id="IPR036412">
    <property type="entry name" value="HAD-like_sf"/>
</dbReference>
<sequence length="223" mass="23665">MEARVHCKGFLFDLDGTLVDSLPIVERSWCHWADRHGLAHDEVLSFIHGKQAVTSLRHFLPGKSDAEIQSEFAYLENIEATDTDGITALPGAMALLNQLNEAGIPWAIVTSGTRPVAHARHEAAGLPTPEVFVTAERVKRGKPEPDAYLLGAELLGLSPQSCAVVEDAGAGVLSGLAAGCHVIAVNVPADAPRLQEADLILTSLEQLVITKNADGTVKVAIKA</sequence>
<keyword evidence="3" id="KW-1185">Reference proteome</keyword>